<dbReference type="EMBL" id="DS469579">
    <property type="protein sequence ID" value="EDO41346.1"/>
    <property type="molecule type" value="Genomic_DNA"/>
</dbReference>
<dbReference type="InParanoid" id="A7S4K9"/>
<dbReference type="FunFam" id="3.30.200.20:FF:000264">
    <property type="entry name" value="Protein-ribulosamine 3-kinase, chloroplastic"/>
    <property type="match status" value="1"/>
</dbReference>
<dbReference type="HOGENOM" id="CLU_036517_0_1_1"/>
<dbReference type="PIRSF" id="PIRSF006221">
    <property type="entry name" value="Ketosamine-3-kinase"/>
    <property type="match status" value="1"/>
</dbReference>
<dbReference type="AlphaFoldDB" id="A7S4K9"/>
<keyword evidence="4" id="KW-0547">Nucleotide-binding</keyword>
<dbReference type="KEGG" id="nve:5513059"/>
<evidence type="ECO:0000256" key="7">
    <source>
        <dbReference type="ARBA" id="ARBA00048655"/>
    </source>
</evidence>
<dbReference type="GO" id="GO:0102193">
    <property type="term" value="F:protein-ribulosamine 3-kinase activity"/>
    <property type="evidence" value="ECO:0007669"/>
    <property type="project" value="UniProtKB-EC"/>
</dbReference>
<evidence type="ECO:0000256" key="3">
    <source>
        <dbReference type="ARBA" id="ARBA00022679"/>
    </source>
</evidence>
<comment type="catalytic activity">
    <reaction evidence="7">
        <text>N(6)-D-ribulosyl-L-lysyl-[protein] + ATP = N(6)-(3-O-phospho-D-ribulosyl)-L-lysyl-[protein] + ADP + H(+)</text>
        <dbReference type="Rhea" id="RHEA:48432"/>
        <dbReference type="Rhea" id="RHEA-COMP:12103"/>
        <dbReference type="Rhea" id="RHEA-COMP:12104"/>
        <dbReference type="ChEBI" id="CHEBI:15378"/>
        <dbReference type="ChEBI" id="CHEBI:30616"/>
        <dbReference type="ChEBI" id="CHEBI:90418"/>
        <dbReference type="ChEBI" id="CHEBI:90420"/>
        <dbReference type="ChEBI" id="CHEBI:456216"/>
        <dbReference type="EC" id="2.7.1.172"/>
    </reaction>
    <physiologicalReaction direction="left-to-right" evidence="7">
        <dbReference type="Rhea" id="RHEA:48433"/>
    </physiologicalReaction>
</comment>
<reference evidence="10 11" key="1">
    <citation type="journal article" date="2007" name="Science">
        <title>Sea anemone genome reveals ancestral eumetazoan gene repertoire and genomic organization.</title>
        <authorList>
            <person name="Putnam N.H."/>
            <person name="Srivastava M."/>
            <person name="Hellsten U."/>
            <person name="Dirks B."/>
            <person name="Chapman J."/>
            <person name="Salamov A."/>
            <person name="Terry A."/>
            <person name="Shapiro H."/>
            <person name="Lindquist E."/>
            <person name="Kapitonov V.V."/>
            <person name="Jurka J."/>
            <person name="Genikhovich G."/>
            <person name="Grigoriev I.V."/>
            <person name="Lucas S.M."/>
            <person name="Steele R.E."/>
            <person name="Finnerty J.R."/>
            <person name="Technau U."/>
            <person name="Martindale M.Q."/>
            <person name="Rokhsar D.S."/>
        </authorList>
    </citation>
    <scope>NUCLEOTIDE SEQUENCE [LARGE SCALE GENOMIC DNA]</scope>
    <source>
        <strain evidence="11">CH2 X CH6</strain>
    </source>
</reference>
<sequence length="306" mass="34461">MARVISDEALEAFLKKELNTSKLVSTGHFGGGCINEGQSYDTDHGVIFVKINKKDESRRMFEGEYLSLDLLDKTGAVVVPKPIKVLDHPGGSGSMLVMKHLDIKTLKNYQAELGGQLARLHLHNIEKLNRGDADAVSKFGFPGITCCGYIPLNNQWYDNWVDFFVESRLELQLVMVLKEGSDPELQTLWEKLKAKIPEYFAGLDIKPSLLHGDLWGGNVGEVESNPVIFDPASFYGHHEFELGIAGMFGGFSPEFYDAYHKLIPKAPGFDDRHNLYQLFHYLNHWNHFGSCYRPAALNIMRKLTAI</sequence>
<dbReference type="FunCoup" id="A7S4K9">
    <property type="interactions" value="603"/>
</dbReference>
<evidence type="ECO:0000313" key="10">
    <source>
        <dbReference type="EMBL" id="EDO41346.1"/>
    </source>
</evidence>
<evidence type="ECO:0000256" key="9">
    <source>
        <dbReference type="PIRNR" id="PIRNR006221"/>
    </source>
</evidence>
<organism evidence="10 11">
    <name type="scientific">Nematostella vectensis</name>
    <name type="common">Starlet sea anemone</name>
    <dbReference type="NCBI Taxonomy" id="45351"/>
    <lineage>
        <taxon>Eukaryota</taxon>
        <taxon>Metazoa</taxon>
        <taxon>Cnidaria</taxon>
        <taxon>Anthozoa</taxon>
        <taxon>Hexacorallia</taxon>
        <taxon>Actiniaria</taxon>
        <taxon>Edwardsiidae</taxon>
        <taxon>Nematostella</taxon>
    </lineage>
</organism>
<dbReference type="Gene3D" id="3.30.200.20">
    <property type="entry name" value="Phosphorylase Kinase, domain 1"/>
    <property type="match status" value="1"/>
</dbReference>
<dbReference type="Pfam" id="PF03881">
    <property type="entry name" value="Fructosamin_kin"/>
    <property type="match status" value="1"/>
</dbReference>
<keyword evidence="3 9" id="KW-0808">Transferase</keyword>
<evidence type="ECO:0000256" key="5">
    <source>
        <dbReference type="ARBA" id="ARBA00022777"/>
    </source>
</evidence>
<dbReference type="PANTHER" id="PTHR12149">
    <property type="entry name" value="FRUCTOSAMINE 3 KINASE-RELATED PROTEIN"/>
    <property type="match status" value="1"/>
</dbReference>
<dbReference type="SUPFAM" id="SSF56112">
    <property type="entry name" value="Protein kinase-like (PK-like)"/>
    <property type="match status" value="1"/>
</dbReference>
<dbReference type="STRING" id="45351.A7S4K9"/>
<keyword evidence="6" id="KW-0067">ATP-binding</keyword>
<comment type="catalytic activity">
    <reaction evidence="8">
        <text>N(6)-(D-psicosyl)-L-lysyl-[protein] + ATP = N(6)-(3-O-phospho-D-psicosyl)-L-lysyl-[protein] + ADP + H(+)</text>
        <dbReference type="Rhea" id="RHEA:61392"/>
        <dbReference type="Rhea" id="RHEA-COMP:15796"/>
        <dbReference type="Rhea" id="RHEA-COMP:15797"/>
        <dbReference type="ChEBI" id="CHEBI:15378"/>
        <dbReference type="ChEBI" id="CHEBI:30616"/>
        <dbReference type="ChEBI" id="CHEBI:144621"/>
        <dbReference type="ChEBI" id="CHEBI:144622"/>
        <dbReference type="ChEBI" id="CHEBI:456216"/>
    </reaction>
    <physiologicalReaction direction="left-to-right" evidence="8">
        <dbReference type="Rhea" id="RHEA:61393"/>
    </physiologicalReaction>
</comment>
<dbReference type="GO" id="GO:0005829">
    <property type="term" value="C:cytosol"/>
    <property type="evidence" value="ECO:0007669"/>
    <property type="project" value="UniProtKB-ARBA"/>
</dbReference>
<evidence type="ECO:0000256" key="6">
    <source>
        <dbReference type="ARBA" id="ARBA00022840"/>
    </source>
</evidence>
<keyword evidence="11" id="KW-1185">Reference proteome</keyword>
<evidence type="ECO:0000313" key="11">
    <source>
        <dbReference type="Proteomes" id="UP000001593"/>
    </source>
</evidence>
<dbReference type="eggNOG" id="KOG3021">
    <property type="taxonomic scope" value="Eukaryota"/>
</dbReference>
<name>A7S4K9_NEMVE</name>
<dbReference type="GO" id="GO:0016301">
    <property type="term" value="F:kinase activity"/>
    <property type="evidence" value="ECO:0000318"/>
    <property type="project" value="GO_Central"/>
</dbReference>
<evidence type="ECO:0000256" key="2">
    <source>
        <dbReference type="ARBA" id="ARBA00011961"/>
    </source>
</evidence>
<accession>A7S4K9</accession>
<gene>
    <name evidence="10" type="ORF">NEMVEDRAFT_v1g166358</name>
</gene>
<keyword evidence="5 9" id="KW-0418">Kinase</keyword>
<evidence type="ECO:0000256" key="1">
    <source>
        <dbReference type="ARBA" id="ARBA00009460"/>
    </source>
</evidence>
<dbReference type="Proteomes" id="UP000001593">
    <property type="component" value="Unassembled WGS sequence"/>
</dbReference>
<dbReference type="FunFam" id="3.90.1200.10:FF:000003">
    <property type="entry name" value="fructosamine-3-kinase isoform X1"/>
    <property type="match status" value="1"/>
</dbReference>
<dbReference type="EC" id="2.7.1.172" evidence="2"/>
<evidence type="ECO:0000256" key="8">
    <source>
        <dbReference type="ARBA" id="ARBA00050767"/>
    </source>
</evidence>
<comment type="similarity">
    <text evidence="1 9">Belongs to the fructosamine kinase family.</text>
</comment>
<dbReference type="InterPro" id="IPR011009">
    <property type="entry name" value="Kinase-like_dom_sf"/>
</dbReference>
<dbReference type="OrthoDB" id="5772781at2759"/>
<proteinExistence type="inferred from homology"/>
<dbReference type="PROSITE" id="PS51257">
    <property type="entry name" value="PROKAR_LIPOPROTEIN"/>
    <property type="match status" value="1"/>
</dbReference>
<dbReference type="PANTHER" id="PTHR12149:SF8">
    <property type="entry name" value="PROTEIN-RIBULOSAMINE 3-KINASE"/>
    <property type="match status" value="1"/>
</dbReference>
<evidence type="ECO:0000256" key="4">
    <source>
        <dbReference type="ARBA" id="ARBA00022741"/>
    </source>
</evidence>
<dbReference type="GO" id="GO:0005524">
    <property type="term" value="F:ATP binding"/>
    <property type="evidence" value="ECO:0007669"/>
    <property type="project" value="UniProtKB-KW"/>
</dbReference>
<protein>
    <recommendedName>
        <fullName evidence="2">protein-ribulosamine 3-kinase</fullName>
        <ecNumber evidence="2">2.7.1.172</ecNumber>
    </recommendedName>
</protein>
<dbReference type="PhylomeDB" id="A7S4K9"/>
<dbReference type="OMA" id="RECDIAM"/>
<dbReference type="InterPro" id="IPR016477">
    <property type="entry name" value="Fructo-/Ketosamine-3-kinase"/>
</dbReference>
<dbReference type="Gene3D" id="3.90.1200.10">
    <property type="match status" value="1"/>
</dbReference>